<dbReference type="RefSeq" id="WP_109022490.1">
    <property type="nucleotide sequence ID" value="NZ_AP025030.1"/>
</dbReference>
<proteinExistence type="predicted"/>
<keyword evidence="2" id="KW-0808">Transferase</keyword>
<dbReference type="EMBL" id="AP025030">
    <property type="protein sequence ID" value="BDA80933.1"/>
    <property type="molecule type" value="Genomic_DNA"/>
</dbReference>
<dbReference type="InterPro" id="IPR029064">
    <property type="entry name" value="Ribosomal_eL30-like_sf"/>
</dbReference>
<gene>
    <name evidence="4" type="ORF">LPTSP3_g38630</name>
</gene>
<feature type="domain" description="tRNA/rRNA methyltransferase SpoU type" evidence="3">
    <location>
        <begin position="112"/>
        <end position="258"/>
    </location>
</feature>
<dbReference type="PANTHER" id="PTHR43191:SF12">
    <property type="entry name" value="RRNA METHYLASE"/>
    <property type="match status" value="1"/>
</dbReference>
<dbReference type="GO" id="GO:0008168">
    <property type="term" value="F:methyltransferase activity"/>
    <property type="evidence" value="ECO:0007669"/>
    <property type="project" value="UniProtKB-KW"/>
</dbReference>
<dbReference type="InterPro" id="IPR029028">
    <property type="entry name" value="Alpha/beta_knot_MTases"/>
</dbReference>
<sequence>MILIQDPSDSRVSPYSLLKSKEETSDCFIADNEKTVVRLLESDLEVVSIFATERFIQKHQFLIQKKEIEPTNVFYAEKKIFEKTIGFSVHQGIMALGRKPLPVSQKDLKFPIVVCNNISDAENFGSIIRTSAAFGIKSIIYDKQSCSPYLRRSVRVSMGNGFPLHFFQPDSLYDLIQEYRQENIPVIGLALPDKANNISQLESEIFTFRFPEKYLLVLGNEAEGIDFKLKNICDHLIYIPMKDGVDSLNVSHSLAVALAFSRLVL</sequence>
<evidence type="ECO:0000259" key="3">
    <source>
        <dbReference type="Pfam" id="PF00588"/>
    </source>
</evidence>
<dbReference type="Proteomes" id="UP000245263">
    <property type="component" value="Plasmid pE30-1"/>
</dbReference>
<evidence type="ECO:0000256" key="1">
    <source>
        <dbReference type="ARBA" id="ARBA00022603"/>
    </source>
</evidence>
<evidence type="ECO:0000256" key="2">
    <source>
        <dbReference type="ARBA" id="ARBA00022679"/>
    </source>
</evidence>
<name>A0ABN6KHZ4_9LEPT</name>
<dbReference type="GO" id="GO:0032259">
    <property type="term" value="P:methylation"/>
    <property type="evidence" value="ECO:0007669"/>
    <property type="project" value="UniProtKB-KW"/>
</dbReference>
<evidence type="ECO:0000313" key="4">
    <source>
        <dbReference type="EMBL" id="BDA80933.1"/>
    </source>
</evidence>
<dbReference type="Gene3D" id="3.40.1280.10">
    <property type="match status" value="1"/>
</dbReference>
<dbReference type="SUPFAM" id="SSF55315">
    <property type="entry name" value="L30e-like"/>
    <property type="match status" value="1"/>
</dbReference>
<organism evidence="4 5">
    <name type="scientific">Leptospira kobayashii</name>
    <dbReference type="NCBI Taxonomy" id="1917830"/>
    <lineage>
        <taxon>Bacteria</taxon>
        <taxon>Pseudomonadati</taxon>
        <taxon>Spirochaetota</taxon>
        <taxon>Spirochaetia</taxon>
        <taxon>Leptospirales</taxon>
        <taxon>Leptospiraceae</taxon>
        <taxon>Leptospira</taxon>
    </lineage>
</organism>
<dbReference type="SUPFAM" id="SSF75217">
    <property type="entry name" value="alpha/beta knot"/>
    <property type="match status" value="1"/>
</dbReference>
<dbReference type="Gene3D" id="3.30.1330.30">
    <property type="match status" value="1"/>
</dbReference>
<keyword evidence="5" id="KW-1185">Reference proteome</keyword>
<dbReference type="InterPro" id="IPR001537">
    <property type="entry name" value="SpoU_MeTrfase"/>
</dbReference>
<dbReference type="PANTHER" id="PTHR43191">
    <property type="entry name" value="RRNA METHYLTRANSFERASE 3"/>
    <property type="match status" value="1"/>
</dbReference>
<dbReference type="CDD" id="cd18095">
    <property type="entry name" value="SpoU-like_rRNA-MTase"/>
    <property type="match status" value="1"/>
</dbReference>
<dbReference type="InterPro" id="IPR029026">
    <property type="entry name" value="tRNA_m1G_MTases_N"/>
</dbReference>
<dbReference type="Pfam" id="PF00588">
    <property type="entry name" value="SpoU_methylase"/>
    <property type="match status" value="1"/>
</dbReference>
<geneLocation type="plasmid" evidence="4 5">
    <name>pE30-1</name>
</geneLocation>
<keyword evidence="4" id="KW-0614">Plasmid</keyword>
<keyword evidence="1 4" id="KW-0489">Methyltransferase</keyword>
<dbReference type="InterPro" id="IPR051259">
    <property type="entry name" value="rRNA_Methyltransferase"/>
</dbReference>
<protein>
    <submittedName>
        <fullName evidence="4">rRNA methyltransferase</fullName>
    </submittedName>
</protein>
<reference evidence="4 5" key="1">
    <citation type="submission" date="2021-08" db="EMBL/GenBank/DDBJ databases">
        <title>Complete genome sequence of Leptospira kobayashii strain E30.</title>
        <authorList>
            <person name="Nakao R."/>
            <person name="Nakamura S."/>
            <person name="Masuzawa T."/>
            <person name="Koizumi N."/>
        </authorList>
    </citation>
    <scope>NUCLEOTIDE SEQUENCE [LARGE SCALE GENOMIC DNA]</scope>
    <source>
        <strain evidence="4 5">E30</strain>
        <plasmid evidence="4 5">pE30-1</plasmid>
    </source>
</reference>
<evidence type="ECO:0000313" key="5">
    <source>
        <dbReference type="Proteomes" id="UP000245263"/>
    </source>
</evidence>
<accession>A0ABN6KHZ4</accession>